<dbReference type="InterPro" id="IPR010343">
    <property type="entry name" value="ArAE_1"/>
</dbReference>
<evidence type="ECO:0000259" key="8">
    <source>
        <dbReference type="Pfam" id="PF11728"/>
    </source>
</evidence>
<keyword evidence="4 6" id="KW-1133">Transmembrane helix</keyword>
<gene>
    <name evidence="9" type="ORF">EA71_01133</name>
</gene>
<comment type="subcellular location">
    <subcellularLocation>
        <location evidence="1">Cell membrane</location>
        <topology evidence="1">Multi-pass membrane protein</topology>
    </subcellularLocation>
</comment>
<evidence type="ECO:0000256" key="3">
    <source>
        <dbReference type="ARBA" id="ARBA00022692"/>
    </source>
</evidence>
<dbReference type="RefSeq" id="WP_005876436.1">
    <property type="nucleotide sequence ID" value="NZ_CABGIQ010000011.1"/>
</dbReference>
<sequence length="317" mass="36658">MRIGLRTVKTVLSSMLSMAVAHACSLLFWPSAGIIALLSVGNTKRSTLYTGIYRITAFILATLVAFISFSVLGYTILGFGLFLLLFIPVTVYFKLTEGIVVNSVLVTHYLSEQNMSWSLIGNEAGLMAIGVLFALLANIYMPNTKRRLQEKQLVIEERFRMILKNMAQFLLSGEQIENEKACEELLVFIRTSQTDARTHQENFWLKQTQYYETYFSMRRAQVNVIRDMQDTLQRIKRPDLYGKHIYGLLIYTAETFSERNDGKELLERIEAVYDLYRGMPLPKDRLEFEERAELFQFLQSFKSFIEIKAEFSQQVSF</sequence>
<dbReference type="KEGG" id="edu:LIU_06930"/>
<accession>A0A367CDC8</accession>
<feature type="transmembrane region" description="Helical" evidence="6">
    <location>
        <begin position="12"/>
        <end position="39"/>
    </location>
</feature>
<dbReference type="STRING" id="53345.LIU_06930"/>
<feature type="signal peptide" evidence="7">
    <location>
        <begin position="1"/>
        <end position="23"/>
    </location>
</feature>
<dbReference type="InterPro" id="IPR021062">
    <property type="entry name" value="ArAE_1_C"/>
</dbReference>
<dbReference type="AlphaFoldDB" id="A0A367CDC8"/>
<dbReference type="Pfam" id="PF11728">
    <property type="entry name" value="ArAE_1_C"/>
    <property type="match status" value="1"/>
</dbReference>
<feature type="transmembrane region" description="Helical" evidence="6">
    <location>
        <begin position="115"/>
        <end position="141"/>
    </location>
</feature>
<evidence type="ECO:0000256" key="2">
    <source>
        <dbReference type="ARBA" id="ARBA00022475"/>
    </source>
</evidence>
<dbReference type="PANTHER" id="PTHR40064:SF1">
    <property type="entry name" value="MEMBRANE PROTEIN"/>
    <property type="match status" value="1"/>
</dbReference>
<proteinExistence type="predicted"/>
<feature type="transmembrane region" description="Helical" evidence="6">
    <location>
        <begin position="51"/>
        <end position="69"/>
    </location>
</feature>
<keyword evidence="5 6" id="KW-0472">Membrane</keyword>
<dbReference type="GO" id="GO:0005886">
    <property type="term" value="C:plasma membrane"/>
    <property type="evidence" value="ECO:0007669"/>
    <property type="project" value="UniProtKB-SubCell"/>
</dbReference>
<evidence type="ECO:0000256" key="7">
    <source>
        <dbReference type="SAM" id="SignalP"/>
    </source>
</evidence>
<feature type="chain" id="PRO_5016743325" description="Putative aromatic acid exporter C-terminal domain-containing protein" evidence="7">
    <location>
        <begin position="24"/>
        <end position="317"/>
    </location>
</feature>
<dbReference type="Pfam" id="PF06081">
    <property type="entry name" value="ArAE_1"/>
    <property type="match status" value="1"/>
</dbReference>
<keyword evidence="7" id="KW-0732">Signal</keyword>
<keyword evidence="2" id="KW-1003">Cell membrane</keyword>
<evidence type="ECO:0000256" key="1">
    <source>
        <dbReference type="ARBA" id="ARBA00004651"/>
    </source>
</evidence>
<evidence type="ECO:0000256" key="5">
    <source>
        <dbReference type="ARBA" id="ARBA00023136"/>
    </source>
</evidence>
<dbReference type="InterPro" id="IPR038323">
    <property type="entry name" value="ArAE_1_C_sf"/>
</dbReference>
<evidence type="ECO:0000256" key="4">
    <source>
        <dbReference type="ARBA" id="ARBA00022989"/>
    </source>
</evidence>
<dbReference type="Gene3D" id="1.20.120.940">
    <property type="entry name" value="Putative aromatic acid exporter, C-terminal domain"/>
    <property type="match status" value="1"/>
</dbReference>
<keyword evidence="3 6" id="KW-0812">Transmembrane</keyword>
<dbReference type="EMBL" id="LEPB01000004">
    <property type="protein sequence ID" value="RCA10382.1"/>
    <property type="molecule type" value="Genomic_DNA"/>
</dbReference>
<name>A0A367CDC8_9ENTE</name>
<comment type="caution">
    <text evidence="9">The sequence shown here is derived from an EMBL/GenBank/DDBJ whole genome shotgun (WGS) entry which is preliminary data.</text>
</comment>
<evidence type="ECO:0000256" key="6">
    <source>
        <dbReference type="SAM" id="Phobius"/>
    </source>
</evidence>
<reference evidence="9 10" key="1">
    <citation type="submission" date="2015-06" db="EMBL/GenBank/DDBJ databases">
        <title>The Genome Sequence of Enterococcus durans 4EA1.</title>
        <authorList>
            <consortium name="The Broad Institute Genomics Platform"/>
            <consortium name="The Broad Institute Genome Sequencing Center for Infectious Disease"/>
            <person name="Earl A.M."/>
            <person name="Van Tyne D."/>
            <person name="Lebreton F."/>
            <person name="Saavedra J.T."/>
            <person name="Gilmore M.S."/>
            <person name="Manson Mcguire A."/>
            <person name="Clock S."/>
            <person name="Crupain M."/>
            <person name="Rangan U."/>
            <person name="Young S."/>
            <person name="Abouelleil A."/>
            <person name="Cao P."/>
            <person name="Chapman S.B."/>
            <person name="Griggs A."/>
            <person name="Priest M."/>
            <person name="Shea T."/>
            <person name="Wortman J."/>
            <person name="Nusbaum C."/>
            <person name="Birren B."/>
        </authorList>
    </citation>
    <scope>NUCLEOTIDE SEQUENCE [LARGE SCALE GENOMIC DNA]</scope>
    <source>
        <strain evidence="9 10">4EA1</strain>
    </source>
</reference>
<dbReference type="PANTHER" id="PTHR40064">
    <property type="entry name" value="MEMBRANE PROTEIN-RELATED"/>
    <property type="match status" value="1"/>
</dbReference>
<evidence type="ECO:0000313" key="10">
    <source>
        <dbReference type="Proteomes" id="UP000252797"/>
    </source>
</evidence>
<feature type="transmembrane region" description="Helical" evidence="6">
    <location>
        <begin position="76"/>
        <end position="95"/>
    </location>
</feature>
<feature type="domain" description="Putative aromatic acid exporter C-terminal" evidence="8">
    <location>
        <begin position="146"/>
        <end position="308"/>
    </location>
</feature>
<dbReference type="InterPro" id="IPR052984">
    <property type="entry name" value="UPF0421"/>
</dbReference>
<evidence type="ECO:0000313" key="9">
    <source>
        <dbReference type="EMBL" id="RCA10382.1"/>
    </source>
</evidence>
<organism evidence="9 10">
    <name type="scientific">Enterococcus durans</name>
    <dbReference type="NCBI Taxonomy" id="53345"/>
    <lineage>
        <taxon>Bacteria</taxon>
        <taxon>Bacillati</taxon>
        <taxon>Bacillota</taxon>
        <taxon>Bacilli</taxon>
        <taxon>Lactobacillales</taxon>
        <taxon>Enterococcaceae</taxon>
        <taxon>Enterococcus</taxon>
    </lineage>
</organism>
<protein>
    <recommendedName>
        <fullName evidence="8">Putative aromatic acid exporter C-terminal domain-containing protein</fullName>
    </recommendedName>
</protein>
<dbReference type="Proteomes" id="UP000252797">
    <property type="component" value="Unassembled WGS sequence"/>
</dbReference>